<dbReference type="PROSITE" id="PS51201">
    <property type="entry name" value="RCK_N"/>
    <property type="match status" value="1"/>
</dbReference>
<dbReference type="SUPFAM" id="SSF51735">
    <property type="entry name" value="NAD(P)-binding Rossmann-fold domains"/>
    <property type="match status" value="1"/>
</dbReference>
<dbReference type="InterPro" id="IPR003148">
    <property type="entry name" value="RCK_N"/>
</dbReference>
<dbReference type="PANTHER" id="PTHR43833:SF7">
    <property type="entry name" value="KTR SYSTEM POTASSIUM UPTAKE PROTEIN C"/>
    <property type="match status" value="1"/>
</dbReference>
<dbReference type="PANTHER" id="PTHR43833">
    <property type="entry name" value="POTASSIUM CHANNEL PROTEIN 2-RELATED-RELATED"/>
    <property type="match status" value="1"/>
</dbReference>
<feature type="domain" description="RCK C-terminal" evidence="2">
    <location>
        <begin position="145"/>
        <end position="229"/>
    </location>
</feature>
<dbReference type="GO" id="GO:0008324">
    <property type="term" value="F:monoatomic cation transmembrane transporter activity"/>
    <property type="evidence" value="ECO:0007669"/>
    <property type="project" value="InterPro"/>
</dbReference>
<dbReference type="SUPFAM" id="SSF116726">
    <property type="entry name" value="TrkA C-terminal domain-like"/>
    <property type="match status" value="1"/>
</dbReference>
<evidence type="ECO:0000259" key="1">
    <source>
        <dbReference type="PROSITE" id="PS51201"/>
    </source>
</evidence>
<dbReference type="PROSITE" id="PS51202">
    <property type="entry name" value="RCK_C"/>
    <property type="match status" value="1"/>
</dbReference>
<dbReference type="InterPro" id="IPR036291">
    <property type="entry name" value="NAD(P)-bd_dom_sf"/>
</dbReference>
<evidence type="ECO:0000313" key="3">
    <source>
        <dbReference type="EMBL" id="CAA9561448.1"/>
    </source>
</evidence>
<gene>
    <name evidence="3" type="ORF">AVDCRST_MAG19-1826</name>
</gene>
<proteinExistence type="predicted"/>
<dbReference type="AlphaFoldDB" id="A0A6J4V0I3"/>
<evidence type="ECO:0000259" key="2">
    <source>
        <dbReference type="PROSITE" id="PS51202"/>
    </source>
</evidence>
<dbReference type="InterPro" id="IPR006037">
    <property type="entry name" value="RCK_C"/>
</dbReference>
<reference evidence="3" key="1">
    <citation type="submission" date="2020-02" db="EMBL/GenBank/DDBJ databases">
        <authorList>
            <person name="Meier V. D."/>
        </authorList>
    </citation>
    <scope>NUCLEOTIDE SEQUENCE</scope>
    <source>
        <strain evidence="3">AVDCRST_MAG19</strain>
    </source>
</reference>
<dbReference type="Gene3D" id="3.40.50.720">
    <property type="entry name" value="NAD(P)-binding Rossmann-like Domain"/>
    <property type="match status" value="1"/>
</dbReference>
<organism evidence="3">
    <name type="scientific">uncultured Thermomicrobiales bacterium</name>
    <dbReference type="NCBI Taxonomy" id="1645740"/>
    <lineage>
        <taxon>Bacteria</taxon>
        <taxon>Pseudomonadati</taxon>
        <taxon>Thermomicrobiota</taxon>
        <taxon>Thermomicrobia</taxon>
        <taxon>Thermomicrobiales</taxon>
        <taxon>environmental samples</taxon>
    </lineage>
</organism>
<feature type="domain" description="RCK N-terminal" evidence="1">
    <location>
        <begin position="12"/>
        <end position="128"/>
    </location>
</feature>
<sequence>MANRENGKAGTGERVVVIGLGRFGTSLARTLHALGYEVTGIDTVEKRVAAAADFVTLAVQGDGGDEALLRSLAVDRSDFGVVAQTENVETSALAAMILKRLGVGWVVAKAANDLHAELLRRVGADRVVFPEQDAGLRLGHSLSVRYINDYIPLSPFTGVAKLRAPAHFVGCSLGELCAPHAGRLDVLLIQRGREVITAPAPEDRIAAGDELLVVGADPTIDAFAEPDDAPS</sequence>
<dbReference type="EMBL" id="CADCWL010000078">
    <property type="protein sequence ID" value="CAA9561448.1"/>
    <property type="molecule type" value="Genomic_DNA"/>
</dbReference>
<dbReference type="Pfam" id="PF02254">
    <property type="entry name" value="TrkA_N"/>
    <property type="match status" value="1"/>
</dbReference>
<protein>
    <submittedName>
        <fullName evidence="3">Trk system potassium uptake protein TrkA</fullName>
    </submittedName>
</protein>
<accession>A0A6J4V0I3</accession>
<dbReference type="InterPro" id="IPR050721">
    <property type="entry name" value="Trk_Ktr_HKT_K-transport"/>
</dbReference>
<name>A0A6J4V0I3_9BACT</name>
<dbReference type="GO" id="GO:0006813">
    <property type="term" value="P:potassium ion transport"/>
    <property type="evidence" value="ECO:0007669"/>
    <property type="project" value="InterPro"/>
</dbReference>
<dbReference type="Pfam" id="PF02080">
    <property type="entry name" value="TrkA_C"/>
    <property type="match status" value="1"/>
</dbReference>
<dbReference type="Gene3D" id="3.30.70.1450">
    <property type="entry name" value="Regulator of K+ conductance, C-terminal domain"/>
    <property type="match status" value="1"/>
</dbReference>
<dbReference type="InterPro" id="IPR036721">
    <property type="entry name" value="RCK_C_sf"/>
</dbReference>